<sequence length="108" mass="12366">MAEKRQASVYGRRLREAREAHDISQRDLGVAVGLDEFAASPRINRYENGVNQPKLGMQQLLARALGLPLAYFYAEDDELAQLIVDFGRKDKPSQALAKIKKKKRQRRR</sequence>
<evidence type="ECO:0000259" key="1">
    <source>
        <dbReference type="PROSITE" id="PS50943"/>
    </source>
</evidence>
<dbReference type="AlphaFoldDB" id="A0A919F702"/>
<name>A0A919F702_9XANT</name>
<evidence type="ECO:0000313" key="2">
    <source>
        <dbReference type="EMBL" id="GHH52132.1"/>
    </source>
</evidence>
<dbReference type="EMBL" id="BNBA01000010">
    <property type="protein sequence ID" value="GHH52132.1"/>
    <property type="molecule type" value="Genomic_DNA"/>
</dbReference>
<dbReference type="InterPro" id="IPR010982">
    <property type="entry name" value="Lambda_DNA-bd_dom_sf"/>
</dbReference>
<accession>A0A919F702</accession>
<evidence type="ECO:0000313" key="3">
    <source>
        <dbReference type="Proteomes" id="UP000623958"/>
    </source>
</evidence>
<proteinExistence type="predicted"/>
<dbReference type="SUPFAM" id="SSF47413">
    <property type="entry name" value="lambda repressor-like DNA-binding domains"/>
    <property type="match status" value="1"/>
</dbReference>
<comment type="caution">
    <text evidence="2">The sequence shown here is derived from an EMBL/GenBank/DDBJ whole genome shotgun (WGS) entry which is preliminary data.</text>
</comment>
<dbReference type="RefSeq" id="WP_434028994.1">
    <property type="nucleotide sequence ID" value="NZ_BNBA01000010.1"/>
</dbReference>
<protein>
    <recommendedName>
        <fullName evidence="1">HTH cro/C1-type domain-containing protein</fullName>
    </recommendedName>
</protein>
<reference evidence="2" key="2">
    <citation type="submission" date="2020-09" db="EMBL/GenBank/DDBJ databases">
        <authorList>
            <person name="Sun Q."/>
            <person name="Ohkuma M."/>
        </authorList>
    </citation>
    <scope>NUCLEOTIDE SEQUENCE</scope>
    <source>
        <strain evidence="2">JCM 13306</strain>
    </source>
</reference>
<dbReference type="CDD" id="cd00093">
    <property type="entry name" value="HTH_XRE"/>
    <property type="match status" value="1"/>
</dbReference>
<dbReference type="InterPro" id="IPR001387">
    <property type="entry name" value="Cro/C1-type_HTH"/>
</dbReference>
<dbReference type="Gene3D" id="1.10.260.40">
    <property type="entry name" value="lambda repressor-like DNA-binding domains"/>
    <property type="match status" value="1"/>
</dbReference>
<dbReference type="SMART" id="SM00530">
    <property type="entry name" value="HTH_XRE"/>
    <property type="match status" value="1"/>
</dbReference>
<dbReference type="PROSITE" id="PS50943">
    <property type="entry name" value="HTH_CROC1"/>
    <property type="match status" value="1"/>
</dbReference>
<keyword evidence="3" id="KW-1185">Reference proteome</keyword>
<dbReference type="Pfam" id="PF01381">
    <property type="entry name" value="HTH_3"/>
    <property type="match status" value="1"/>
</dbReference>
<dbReference type="Proteomes" id="UP000623958">
    <property type="component" value="Unassembled WGS sequence"/>
</dbReference>
<dbReference type="GO" id="GO:0003677">
    <property type="term" value="F:DNA binding"/>
    <property type="evidence" value="ECO:0007669"/>
    <property type="project" value="InterPro"/>
</dbReference>
<feature type="domain" description="HTH cro/C1-type" evidence="1">
    <location>
        <begin position="14"/>
        <end position="72"/>
    </location>
</feature>
<organism evidence="2 3">
    <name type="scientific">Xanthomonas boreopolis</name>
    <dbReference type="NCBI Taxonomy" id="86183"/>
    <lineage>
        <taxon>Bacteria</taxon>
        <taxon>Pseudomonadati</taxon>
        <taxon>Pseudomonadota</taxon>
        <taxon>Gammaproteobacteria</taxon>
        <taxon>Lysobacterales</taxon>
        <taxon>Lysobacteraceae</taxon>
        <taxon>Xanthomonas</taxon>
    </lineage>
</organism>
<reference evidence="2" key="1">
    <citation type="journal article" date="2014" name="Int. J. Syst. Evol. Microbiol.">
        <title>Complete genome sequence of Corynebacterium casei LMG S-19264T (=DSM 44701T), isolated from a smear-ripened cheese.</title>
        <authorList>
            <consortium name="US DOE Joint Genome Institute (JGI-PGF)"/>
            <person name="Walter F."/>
            <person name="Albersmeier A."/>
            <person name="Kalinowski J."/>
            <person name="Ruckert C."/>
        </authorList>
    </citation>
    <scope>NUCLEOTIDE SEQUENCE</scope>
    <source>
        <strain evidence="2">JCM 13306</strain>
    </source>
</reference>
<gene>
    <name evidence="2" type="ORF">GCM10009090_15310</name>
</gene>